<name>A0A4Q1CM77_9BACT</name>
<gene>
    <name evidence="2" type="ORF">ESA94_03805</name>
</gene>
<feature type="chain" id="PRO_5020359058" evidence="1">
    <location>
        <begin position="19"/>
        <end position="649"/>
    </location>
</feature>
<evidence type="ECO:0000256" key="1">
    <source>
        <dbReference type="SAM" id="SignalP"/>
    </source>
</evidence>
<reference evidence="2 3" key="1">
    <citation type="submission" date="2019-01" db="EMBL/GenBank/DDBJ databases">
        <title>Lacibacter sp. strain TTM-7.</title>
        <authorList>
            <person name="Chen W.-M."/>
        </authorList>
    </citation>
    <scope>NUCLEOTIDE SEQUENCE [LARGE SCALE GENOMIC DNA]</scope>
    <source>
        <strain evidence="2 3">TTM-7</strain>
    </source>
</reference>
<dbReference type="InterPro" id="IPR026444">
    <property type="entry name" value="Secre_tail"/>
</dbReference>
<evidence type="ECO:0000313" key="2">
    <source>
        <dbReference type="EMBL" id="RXK62148.1"/>
    </source>
</evidence>
<dbReference type="EMBL" id="SDHW01000001">
    <property type="protein sequence ID" value="RXK62148.1"/>
    <property type="molecule type" value="Genomic_DNA"/>
</dbReference>
<dbReference type="RefSeq" id="WP_129129519.1">
    <property type="nucleotide sequence ID" value="NZ_SDHW01000001.1"/>
</dbReference>
<dbReference type="OrthoDB" id="645304at2"/>
<dbReference type="NCBIfam" id="TIGR04183">
    <property type="entry name" value="Por_Secre_tail"/>
    <property type="match status" value="1"/>
</dbReference>
<protein>
    <submittedName>
        <fullName evidence="2">T9SS type A sorting domain-containing protein</fullName>
    </submittedName>
</protein>
<accession>A0A4Q1CM77</accession>
<keyword evidence="3" id="KW-1185">Reference proteome</keyword>
<dbReference type="Proteomes" id="UP000290204">
    <property type="component" value="Unassembled WGS sequence"/>
</dbReference>
<sequence>MKKHALHIILLFPLFLSAQITSPVIRANFGLDADVRSNFFNLLWSPGNDDWFGNGSLGSGIHVIDTTGAAAIVSAYTSNPASKGYAFARGMRYPVLSTISGRILYDASYVRDYRGTDTTSFAGGNKNAQSPQLWSTAISPVLSKNDITEVYLHVRRDGTTPSDSLWFFGAVGILGTNGDRYFDFELYQTDISFNGTTRKFEHYGPDYGHTTWKFDASGNITQLGDIIFTAEYGNSGLNFIEARVWVKKTDITTVSPGAFDWTGTFDGDGTGATHGYAGIIPNNGGTFYQGLQNSVSTWSGPFGNFNTGNAHVSNYDAIQFMEFGVNLSKLGLDPMTFTNGSMCNLAFGKVLVKTRTSTSFTASISDFVSPFSFRSVASVAATADFPAMCPLQFISNLSVRNPLSTSTYYWSTSNGHIVGSSTGTSITVDQPGTYIVTQELLSGCGENGRDTIIITSAGNCSVLASKLHFFKGAERQNIVALNWRISNNNNVNNIIIERSLNGSNFYPIGSLQGKSGAETADYYFSDSLYNIDHETVYYRLHITDKNNGSNYSDIISFKRSFNKTLSVQVNPNPVNNSYMQVFVTAPYNHTATLQLVHSSGAIVQTQKLLLVKGNNHIPVAANTKWQKGLYILRILTDAGPVQQKVLVTE</sequence>
<evidence type="ECO:0000313" key="3">
    <source>
        <dbReference type="Proteomes" id="UP000290204"/>
    </source>
</evidence>
<dbReference type="AlphaFoldDB" id="A0A4Q1CM77"/>
<organism evidence="2 3">
    <name type="scientific">Lacibacter luteus</name>
    <dbReference type="NCBI Taxonomy" id="2508719"/>
    <lineage>
        <taxon>Bacteria</taxon>
        <taxon>Pseudomonadati</taxon>
        <taxon>Bacteroidota</taxon>
        <taxon>Chitinophagia</taxon>
        <taxon>Chitinophagales</taxon>
        <taxon>Chitinophagaceae</taxon>
        <taxon>Lacibacter</taxon>
    </lineage>
</organism>
<keyword evidence="1" id="KW-0732">Signal</keyword>
<proteinExistence type="predicted"/>
<feature type="signal peptide" evidence="1">
    <location>
        <begin position="1"/>
        <end position="18"/>
    </location>
</feature>
<comment type="caution">
    <text evidence="2">The sequence shown here is derived from an EMBL/GenBank/DDBJ whole genome shotgun (WGS) entry which is preliminary data.</text>
</comment>